<organism evidence="8 9">
    <name type="scientific">Nocardiopsis sediminis</name>
    <dbReference type="NCBI Taxonomy" id="1778267"/>
    <lineage>
        <taxon>Bacteria</taxon>
        <taxon>Bacillati</taxon>
        <taxon>Actinomycetota</taxon>
        <taxon>Actinomycetes</taxon>
        <taxon>Streptosporangiales</taxon>
        <taxon>Nocardiopsidaceae</taxon>
        <taxon>Nocardiopsis</taxon>
    </lineage>
</organism>
<keyword evidence="9" id="KW-1185">Reference proteome</keyword>
<dbReference type="PROSITE" id="PS51935">
    <property type="entry name" value="NLPC_P60"/>
    <property type="match status" value="1"/>
</dbReference>
<evidence type="ECO:0000256" key="4">
    <source>
        <dbReference type="ARBA" id="ARBA00022807"/>
    </source>
</evidence>
<evidence type="ECO:0000256" key="1">
    <source>
        <dbReference type="ARBA" id="ARBA00007074"/>
    </source>
</evidence>
<evidence type="ECO:0000313" key="8">
    <source>
        <dbReference type="EMBL" id="MFC3995629.1"/>
    </source>
</evidence>
<dbReference type="Pfam" id="PF00877">
    <property type="entry name" value="NLPC_P60"/>
    <property type="match status" value="1"/>
</dbReference>
<feature type="domain" description="NlpC/P60" evidence="7">
    <location>
        <begin position="239"/>
        <end position="356"/>
    </location>
</feature>
<dbReference type="InterPro" id="IPR000064">
    <property type="entry name" value="NLP_P60_dom"/>
</dbReference>
<reference evidence="9" key="1">
    <citation type="journal article" date="2019" name="Int. J. Syst. Evol. Microbiol.">
        <title>The Global Catalogue of Microorganisms (GCM) 10K type strain sequencing project: providing services to taxonomists for standard genome sequencing and annotation.</title>
        <authorList>
            <consortium name="The Broad Institute Genomics Platform"/>
            <consortium name="The Broad Institute Genome Sequencing Center for Infectious Disease"/>
            <person name="Wu L."/>
            <person name="Ma J."/>
        </authorList>
    </citation>
    <scope>NUCLEOTIDE SEQUENCE [LARGE SCALE GENOMIC DNA]</scope>
    <source>
        <strain evidence="9">TBRC 1826</strain>
    </source>
</reference>
<dbReference type="PANTHER" id="PTHR47053">
    <property type="entry name" value="MUREIN DD-ENDOPEPTIDASE MEPH-RELATED"/>
    <property type="match status" value="1"/>
</dbReference>
<keyword evidence="3" id="KW-0378">Hydrolase</keyword>
<comment type="caution">
    <text evidence="8">The sequence shown here is derived from an EMBL/GenBank/DDBJ whole genome shotgun (WGS) entry which is preliminary data.</text>
</comment>
<gene>
    <name evidence="8" type="ORF">ACFOVU_06875</name>
</gene>
<evidence type="ECO:0000256" key="3">
    <source>
        <dbReference type="ARBA" id="ARBA00022801"/>
    </source>
</evidence>
<evidence type="ECO:0000256" key="2">
    <source>
        <dbReference type="ARBA" id="ARBA00022670"/>
    </source>
</evidence>
<feature type="compositionally biased region" description="Low complexity" evidence="6">
    <location>
        <begin position="13"/>
        <end position="36"/>
    </location>
</feature>
<feature type="coiled-coil region" evidence="5">
    <location>
        <begin position="62"/>
        <end position="117"/>
    </location>
</feature>
<dbReference type="InterPro" id="IPR051202">
    <property type="entry name" value="Peptidase_C40"/>
</dbReference>
<keyword evidence="5" id="KW-0175">Coiled coil</keyword>
<dbReference type="Proteomes" id="UP001595847">
    <property type="component" value="Unassembled WGS sequence"/>
</dbReference>
<protein>
    <submittedName>
        <fullName evidence="8">NlpC/P60 family protein</fullName>
    </submittedName>
</protein>
<dbReference type="Gene3D" id="3.90.1720.10">
    <property type="entry name" value="endopeptidase domain like (from Nostoc punctiforme)"/>
    <property type="match status" value="1"/>
</dbReference>
<comment type="similarity">
    <text evidence="1">Belongs to the peptidase C40 family.</text>
</comment>
<dbReference type="Gene3D" id="6.10.250.3150">
    <property type="match status" value="1"/>
</dbReference>
<evidence type="ECO:0000313" key="9">
    <source>
        <dbReference type="Proteomes" id="UP001595847"/>
    </source>
</evidence>
<evidence type="ECO:0000256" key="5">
    <source>
        <dbReference type="SAM" id="Coils"/>
    </source>
</evidence>
<dbReference type="RefSeq" id="WP_378530898.1">
    <property type="nucleotide sequence ID" value="NZ_JBHSBH010000004.1"/>
</dbReference>
<keyword evidence="4" id="KW-0788">Thiol protease</keyword>
<dbReference type="InterPro" id="IPR038765">
    <property type="entry name" value="Papain-like_cys_pep_sf"/>
</dbReference>
<evidence type="ECO:0000256" key="6">
    <source>
        <dbReference type="SAM" id="MobiDB-lite"/>
    </source>
</evidence>
<feature type="region of interest" description="Disordered" evidence="6">
    <location>
        <begin position="174"/>
        <end position="195"/>
    </location>
</feature>
<keyword evidence="2" id="KW-0645">Protease</keyword>
<name>A0ABV8FJS4_9ACTN</name>
<evidence type="ECO:0000259" key="7">
    <source>
        <dbReference type="PROSITE" id="PS51935"/>
    </source>
</evidence>
<proteinExistence type="inferred from homology"/>
<dbReference type="SUPFAM" id="SSF54001">
    <property type="entry name" value="Cysteine proteinases"/>
    <property type="match status" value="1"/>
</dbReference>
<sequence length="356" mass="37682">MTDHRHTAGPDSDAATGPATRPGAGRPAGRPDRALLAGAGVLAAGSMLLPSGVAHAEPEPTQEEVEDRIEELTEEASTLVQEYNQAKEDLEAAEEKVADLDDEIGDEEERYDELREEVAGFAGAAYRSADVGATTTVLTVEDPDDLLEQSADLAYLSENQRAKLDDFTGSSERLLGLKDEAESGRDEAQDRTDELADQQEEIEDALAEQEELLAGFEGENPTAGDGADSGGASYSGSASGSARTALDFAYGKIGTPYLWGGTGPDGYDCSGLMQAAWGSAGVSIPRTTYDQFNLPNKVSRAELQPGDIMFFFDDLGHNGMYAGNGQMVHAPSSGKTVSVVNLADYWDSQFVGAVRP</sequence>
<dbReference type="PANTHER" id="PTHR47053:SF1">
    <property type="entry name" value="MUREIN DD-ENDOPEPTIDASE MEPH-RELATED"/>
    <property type="match status" value="1"/>
</dbReference>
<dbReference type="EMBL" id="JBHSBH010000004">
    <property type="protein sequence ID" value="MFC3995629.1"/>
    <property type="molecule type" value="Genomic_DNA"/>
</dbReference>
<feature type="region of interest" description="Disordered" evidence="6">
    <location>
        <begin position="217"/>
        <end position="236"/>
    </location>
</feature>
<accession>A0ABV8FJS4</accession>
<feature type="region of interest" description="Disordered" evidence="6">
    <location>
        <begin position="1"/>
        <end position="36"/>
    </location>
</feature>
<feature type="compositionally biased region" description="Basic and acidic residues" evidence="6">
    <location>
        <begin position="175"/>
        <end position="194"/>
    </location>
</feature>